<dbReference type="Proteomes" id="UP000316476">
    <property type="component" value="Unassembled WGS sequence"/>
</dbReference>
<dbReference type="RefSeq" id="WP_146413110.1">
    <property type="nucleotide sequence ID" value="NZ_SJPZ01000001.1"/>
</dbReference>
<sequence length="157" mass="18333">MLEPGKKVDLTYPDVTLVESLSRLHRRQIRVTAIRDLVAQPLTPDEYLRRPLIRRSRWLITGFDESRGSFRQFYLGSTAEYRAPGYLRVGLYEPGSDRPAFAVSRPFAPTKRDRILLARALSQWSRQQIDDLQLRIFADDLKLRRTYGRPKIIRFAG</sequence>
<reference evidence="1 2" key="1">
    <citation type="submission" date="2019-02" db="EMBL/GenBank/DDBJ databases">
        <title>Deep-cultivation of Planctomycetes and their phenomic and genomic characterization uncovers novel biology.</title>
        <authorList>
            <person name="Wiegand S."/>
            <person name="Jogler M."/>
            <person name="Boedeker C."/>
            <person name="Pinto D."/>
            <person name="Vollmers J."/>
            <person name="Rivas-Marin E."/>
            <person name="Kohn T."/>
            <person name="Peeters S.H."/>
            <person name="Heuer A."/>
            <person name="Rast P."/>
            <person name="Oberbeckmann S."/>
            <person name="Bunk B."/>
            <person name="Jeske O."/>
            <person name="Meyerdierks A."/>
            <person name="Storesund J.E."/>
            <person name="Kallscheuer N."/>
            <person name="Luecker S."/>
            <person name="Lage O.M."/>
            <person name="Pohl T."/>
            <person name="Merkel B.J."/>
            <person name="Hornburger P."/>
            <person name="Mueller R.-W."/>
            <person name="Bruemmer F."/>
            <person name="Labrenz M."/>
            <person name="Spormann A.M."/>
            <person name="Op Den Camp H."/>
            <person name="Overmann J."/>
            <person name="Amann R."/>
            <person name="Jetten M.S.M."/>
            <person name="Mascher T."/>
            <person name="Medema M.H."/>
            <person name="Devos D.P."/>
            <person name="Kaster A.-K."/>
            <person name="Ovreas L."/>
            <person name="Rohde M."/>
            <person name="Galperin M.Y."/>
            <person name="Jogler C."/>
        </authorList>
    </citation>
    <scope>NUCLEOTIDE SEQUENCE [LARGE SCALE GENOMIC DNA]</scope>
    <source>
        <strain evidence="1 2">V7</strain>
    </source>
</reference>
<evidence type="ECO:0000313" key="1">
    <source>
        <dbReference type="EMBL" id="TWU66484.1"/>
    </source>
</evidence>
<protein>
    <submittedName>
        <fullName evidence="1">Uncharacterized protein</fullName>
    </submittedName>
</protein>
<organism evidence="1 2">
    <name type="scientific">Crateriforma conspicua</name>
    <dbReference type="NCBI Taxonomy" id="2527996"/>
    <lineage>
        <taxon>Bacteria</taxon>
        <taxon>Pseudomonadati</taxon>
        <taxon>Planctomycetota</taxon>
        <taxon>Planctomycetia</taxon>
        <taxon>Planctomycetales</taxon>
        <taxon>Planctomycetaceae</taxon>
        <taxon>Crateriforma</taxon>
    </lineage>
</organism>
<dbReference type="AlphaFoldDB" id="A0A5C6FVU5"/>
<gene>
    <name evidence="1" type="ORF">V7x_20500</name>
</gene>
<evidence type="ECO:0000313" key="2">
    <source>
        <dbReference type="Proteomes" id="UP000316476"/>
    </source>
</evidence>
<dbReference type="EMBL" id="SJPZ01000001">
    <property type="protein sequence ID" value="TWU66484.1"/>
    <property type="molecule type" value="Genomic_DNA"/>
</dbReference>
<dbReference type="OrthoDB" id="268299at2"/>
<accession>A0A5C6FVU5</accession>
<comment type="caution">
    <text evidence="1">The sequence shown here is derived from an EMBL/GenBank/DDBJ whole genome shotgun (WGS) entry which is preliminary data.</text>
</comment>
<name>A0A5C6FVU5_9PLAN</name>
<proteinExistence type="predicted"/>